<name>A0A9P0MX10_NEZVI</name>
<dbReference type="Proteomes" id="UP001152798">
    <property type="component" value="Chromosome 7"/>
</dbReference>
<gene>
    <name evidence="3" type="ORF">NEZAVI_LOCUS14683</name>
</gene>
<keyword evidence="2" id="KW-0812">Transmembrane</keyword>
<reference evidence="3" key="1">
    <citation type="submission" date="2022-01" db="EMBL/GenBank/DDBJ databases">
        <authorList>
            <person name="King R."/>
        </authorList>
    </citation>
    <scope>NUCLEOTIDE SEQUENCE</scope>
</reference>
<keyword evidence="2" id="KW-1133">Transmembrane helix</keyword>
<feature type="transmembrane region" description="Helical" evidence="2">
    <location>
        <begin position="44"/>
        <end position="64"/>
    </location>
</feature>
<feature type="compositionally biased region" description="Polar residues" evidence="1">
    <location>
        <begin position="7"/>
        <end position="19"/>
    </location>
</feature>
<keyword evidence="4" id="KW-1185">Reference proteome</keyword>
<dbReference type="EMBL" id="OV725083">
    <property type="protein sequence ID" value="CAH1406841.1"/>
    <property type="molecule type" value="Genomic_DNA"/>
</dbReference>
<sequence>MPDEESFSASSENTQSDSYVYTKPRDTKPYNINIPQKGVAYSLLIWKMVWMYLLTPLVLCHIAIRNSRSSAPSSGS</sequence>
<evidence type="ECO:0000313" key="4">
    <source>
        <dbReference type="Proteomes" id="UP001152798"/>
    </source>
</evidence>
<keyword evidence="2" id="KW-0472">Membrane</keyword>
<feature type="region of interest" description="Disordered" evidence="1">
    <location>
        <begin position="1"/>
        <end position="24"/>
    </location>
</feature>
<proteinExistence type="predicted"/>
<dbReference type="AlphaFoldDB" id="A0A9P0MX10"/>
<evidence type="ECO:0000313" key="3">
    <source>
        <dbReference type="EMBL" id="CAH1406841.1"/>
    </source>
</evidence>
<accession>A0A9P0MX10</accession>
<evidence type="ECO:0000256" key="2">
    <source>
        <dbReference type="SAM" id="Phobius"/>
    </source>
</evidence>
<evidence type="ECO:0000256" key="1">
    <source>
        <dbReference type="SAM" id="MobiDB-lite"/>
    </source>
</evidence>
<organism evidence="3 4">
    <name type="scientific">Nezara viridula</name>
    <name type="common">Southern green stink bug</name>
    <name type="synonym">Cimex viridulus</name>
    <dbReference type="NCBI Taxonomy" id="85310"/>
    <lineage>
        <taxon>Eukaryota</taxon>
        <taxon>Metazoa</taxon>
        <taxon>Ecdysozoa</taxon>
        <taxon>Arthropoda</taxon>
        <taxon>Hexapoda</taxon>
        <taxon>Insecta</taxon>
        <taxon>Pterygota</taxon>
        <taxon>Neoptera</taxon>
        <taxon>Paraneoptera</taxon>
        <taxon>Hemiptera</taxon>
        <taxon>Heteroptera</taxon>
        <taxon>Panheteroptera</taxon>
        <taxon>Pentatomomorpha</taxon>
        <taxon>Pentatomoidea</taxon>
        <taxon>Pentatomidae</taxon>
        <taxon>Pentatominae</taxon>
        <taxon>Nezara</taxon>
    </lineage>
</organism>
<protein>
    <submittedName>
        <fullName evidence="3">Uncharacterized protein</fullName>
    </submittedName>
</protein>